<protein>
    <submittedName>
        <fullName evidence="1">Uncharacterized protein</fullName>
    </submittedName>
</protein>
<evidence type="ECO:0000313" key="1">
    <source>
        <dbReference type="EMBL" id="MCD1653425.1"/>
    </source>
</evidence>
<proteinExistence type="predicted"/>
<accession>A0AAE3JIQ5</accession>
<reference evidence="1" key="1">
    <citation type="submission" date="2021-08" db="EMBL/GenBank/DDBJ databases">
        <title>Comparative analyses of Brucepasteria parasyntrophica and Teretinema zuelzerae.</title>
        <authorList>
            <person name="Song Y."/>
            <person name="Brune A."/>
        </authorList>
    </citation>
    <scope>NUCLEOTIDE SEQUENCE</scope>
    <source>
        <strain evidence="1">DSM 1903</strain>
    </source>
</reference>
<dbReference type="RefSeq" id="WP_230752397.1">
    <property type="nucleotide sequence ID" value="NZ_JAINWA010000001.1"/>
</dbReference>
<sequence length="296" mass="32343">MHKVSSFGFSVPADPKSSNLALKDGSEVSVTIIGREKNGTVLIKLGSRLVTASSLPGAISEPGTAFKALVSMRSGKAFLTPLHSKTETFRPVLPGIPNDQLSTHLISLMTRSGMRLDPDRMRSYLKIAAKHPDQAKEAAEAAMLLDGKDIPLDERLIAIILAGFQGSADEKDSIFLEFFNRKRSAANHWILLPFEYRLKKSPAESIPVKGSFRFLIDAELKKTLEYAVICKVLDYSWAFRFDSKCCSVSSDPVLSSVDSDKCVVYLKRLLNAVGIADIVYDNSAGLTAPDGVDVYI</sequence>
<keyword evidence="2" id="KW-1185">Reference proteome</keyword>
<name>A0AAE3JIQ5_9SPIR</name>
<dbReference type="AlphaFoldDB" id="A0AAE3JIQ5"/>
<dbReference type="Proteomes" id="UP001198163">
    <property type="component" value="Unassembled WGS sequence"/>
</dbReference>
<gene>
    <name evidence="1" type="ORF">K7J14_01770</name>
</gene>
<dbReference type="EMBL" id="JAINWA010000001">
    <property type="protein sequence ID" value="MCD1653425.1"/>
    <property type="molecule type" value="Genomic_DNA"/>
</dbReference>
<comment type="caution">
    <text evidence="1">The sequence shown here is derived from an EMBL/GenBank/DDBJ whole genome shotgun (WGS) entry which is preliminary data.</text>
</comment>
<organism evidence="1 2">
    <name type="scientific">Teretinema zuelzerae</name>
    <dbReference type="NCBI Taxonomy" id="156"/>
    <lineage>
        <taxon>Bacteria</taxon>
        <taxon>Pseudomonadati</taxon>
        <taxon>Spirochaetota</taxon>
        <taxon>Spirochaetia</taxon>
        <taxon>Spirochaetales</taxon>
        <taxon>Treponemataceae</taxon>
        <taxon>Teretinema</taxon>
    </lineage>
</organism>
<evidence type="ECO:0000313" key="2">
    <source>
        <dbReference type="Proteomes" id="UP001198163"/>
    </source>
</evidence>